<dbReference type="Proteomes" id="UP001148786">
    <property type="component" value="Unassembled WGS sequence"/>
</dbReference>
<reference evidence="1" key="1">
    <citation type="submission" date="2022-07" db="EMBL/GenBank/DDBJ databases">
        <title>Genome Sequence of Agrocybe chaxingu.</title>
        <authorList>
            <person name="Buettner E."/>
        </authorList>
    </citation>
    <scope>NUCLEOTIDE SEQUENCE</scope>
    <source>
        <strain evidence="1">MP-N11</strain>
    </source>
</reference>
<organism evidence="1 2">
    <name type="scientific">Agrocybe chaxingu</name>
    <dbReference type="NCBI Taxonomy" id="84603"/>
    <lineage>
        <taxon>Eukaryota</taxon>
        <taxon>Fungi</taxon>
        <taxon>Dikarya</taxon>
        <taxon>Basidiomycota</taxon>
        <taxon>Agaricomycotina</taxon>
        <taxon>Agaricomycetes</taxon>
        <taxon>Agaricomycetidae</taxon>
        <taxon>Agaricales</taxon>
        <taxon>Agaricineae</taxon>
        <taxon>Strophariaceae</taxon>
        <taxon>Agrocybe</taxon>
    </lineage>
</organism>
<comment type="caution">
    <text evidence="1">The sequence shown here is derived from an EMBL/GenBank/DDBJ whole genome shotgun (WGS) entry which is preliminary data.</text>
</comment>
<dbReference type="AlphaFoldDB" id="A0A9W8JUT9"/>
<proteinExistence type="predicted"/>
<sequence length="137" mass="15166">MDGERVWAQIDSSDWPSIITPRDEIGLFWTRPKDAGDLPEELGRPSKAVKFVSISDKDGDNVKLLTLPLSYAEARKAAADAYGLPLLGIGLKARITDAEGVGVWARIEETFYTGNYAVDACSGELTERRQILILYYD</sequence>
<protein>
    <submittedName>
        <fullName evidence="1">Uncharacterized protein</fullName>
    </submittedName>
</protein>
<name>A0A9W8JUT9_9AGAR</name>
<gene>
    <name evidence="1" type="ORF">NLJ89_g8657</name>
</gene>
<evidence type="ECO:0000313" key="1">
    <source>
        <dbReference type="EMBL" id="KAJ3502946.1"/>
    </source>
</evidence>
<accession>A0A9W8JUT9</accession>
<evidence type="ECO:0000313" key="2">
    <source>
        <dbReference type="Proteomes" id="UP001148786"/>
    </source>
</evidence>
<dbReference type="OrthoDB" id="10665562at2759"/>
<keyword evidence="2" id="KW-1185">Reference proteome</keyword>
<dbReference type="EMBL" id="JANKHO010001208">
    <property type="protein sequence ID" value="KAJ3502946.1"/>
    <property type="molecule type" value="Genomic_DNA"/>
</dbReference>